<comment type="similarity">
    <text evidence="1">Belongs to the peptidase C48 family.</text>
</comment>
<feature type="domain" description="Ubiquitin-like protease family profile" evidence="4">
    <location>
        <begin position="374"/>
        <end position="582"/>
    </location>
</feature>
<accession>A0AAP0MPP0</accession>
<dbReference type="Proteomes" id="UP001428341">
    <property type="component" value="Unassembled WGS sequence"/>
</dbReference>
<dbReference type="PROSITE" id="PS50600">
    <property type="entry name" value="ULP_PROTEASE"/>
    <property type="match status" value="1"/>
</dbReference>
<dbReference type="PANTHER" id="PTHR34835">
    <property type="entry name" value="OS07G0283600 PROTEIN-RELATED"/>
    <property type="match status" value="1"/>
</dbReference>
<dbReference type="EMBL" id="JBCGBO010000003">
    <property type="protein sequence ID" value="KAK9214821.1"/>
    <property type="molecule type" value="Genomic_DNA"/>
</dbReference>
<evidence type="ECO:0000256" key="1">
    <source>
        <dbReference type="ARBA" id="ARBA00005234"/>
    </source>
</evidence>
<dbReference type="AlphaFoldDB" id="A0AAP0MPP0"/>
<dbReference type="Pfam" id="PF02902">
    <property type="entry name" value="Peptidase_C48"/>
    <property type="match status" value="1"/>
</dbReference>
<dbReference type="PANTHER" id="PTHR34835:SF34">
    <property type="entry name" value="OS08G0555500 PROTEIN"/>
    <property type="match status" value="1"/>
</dbReference>
<dbReference type="Gene3D" id="3.40.395.10">
    <property type="entry name" value="Adenoviral Proteinase, Chain A"/>
    <property type="match status" value="1"/>
</dbReference>
<evidence type="ECO:0000256" key="3">
    <source>
        <dbReference type="ARBA" id="ARBA00022801"/>
    </source>
</evidence>
<dbReference type="GO" id="GO:0008234">
    <property type="term" value="F:cysteine-type peptidase activity"/>
    <property type="evidence" value="ECO:0007669"/>
    <property type="project" value="InterPro"/>
</dbReference>
<evidence type="ECO:0000313" key="5">
    <source>
        <dbReference type="EMBL" id="KAK9214821.1"/>
    </source>
</evidence>
<keyword evidence="6" id="KW-1185">Reference proteome</keyword>
<keyword evidence="3" id="KW-0378">Hydrolase</keyword>
<dbReference type="SUPFAM" id="SSF54001">
    <property type="entry name" value="Cysteine proteinases"/>
    <property type="match status" value="1"/>
</dbReference>
<evidence type="ECO:0000259" key="4">
    <source>
        <dbReference type="PROSITE" id="PS50600"/>
    </source>
</evidence>
<sequence>MDWGCSRKRKEWDSGDCNECVEDDNGERESNAHCNYGFVSFFGEAVRRIKAIDGRACITKEVRKEIGLEFKNLPPERKSEYISQHYRGDKYVGSEAKFLTRCAPDRLAAVAAKLTEEQKEAVREMGLGKLIQLNCGRLKRKLCSWLVERIDTCNYTIELNGTKLELSRDSFSNVMGVSDGGMPIQLDDDKSRVAVYLDKFNATSSGINIKILSEFLRNCRQADEDFKVSFMLFTLCSVLCSPIGVHISSSFLFSVIDVDYIRKMNWATFCFDRLMQGIIRYKEEKLAYVGGCVLYLEFSIIVSPKGGRPSDGGSGNCSDDDCIIGINRCETVSVAMTVKGNGIDASDVCTMCKREIGNVDNEGSKQPCFRYNGAAIESEQSFCDPKKHPLRQYRAGPFVVPMSLQSKEIMLLEYIMNEDLDKWDTLVTTKNNCLSRNTILSLAPRRVIRTEETMAGDDPLLEMWLPNIVSNDRGYIQLGSCDRIIVPICNGIGHWYLLVVVISEMRAEIWDPLASCMTTNLFLMEVHRILKCFDVVLNRQRPSLHRGGFPFSSCEVSHPSLNPKDLHPFDCGLYVSVLMKQLHHRQRPLTEIELNSDAERSSLILQLVHFRDNLVKERVMESARLYRSNREAFAEVREGEITKQQRLNRLKSKKMGHGRRR</sequence>
<dbReference type="GO" id="GO:0006508">
    <property type="term" value="P:proteolysis"/>
    <property type="evidence" value="ECO:0007669"/>
    <property type="project" value="UniProtKB-KW"/>
</dbReference>
<evidence type="ECO:0000256" key="2">
    <source>
        <dbReference type="ARBA" id="ARBA00022670"/>
    </source>
</evidence>
<evidence type="ECO:0000313" key="6">
    <source>
        <dbReference type="Proteomes" id="UP001428341"/>
    </source>
</evidence>
<keyword evidence="2" id="KW-0645">Protease</keyword>
<reference evidence="5 6" key="1">
    <citation type="submission" date="2024-05" db="EMBL/GenBank/DDBJ databases">
        <title>Haplotype-resolved chromosome-level genome assembly of Huyou (Citrus changshanensis).</title>
        <authorList>
            <person name="Miao C."/>
            <person name="Chen W."/>
            <person name="Wu Y."/>
            <person name="Wang L."/>
            <person name="Zhao S."/>
            <person name="Grierson D."/>
            <person name="Xu C."/>
            <person name="Chen K."/>
        </authorList>
    </citation>
    <scope>NUCLEOTIDE SEQUENCE [LARGE SCALE GENOMIC DNA]</scope>
    <source>
        <strain evidence="5">01-14</strain>
        <tissue evidence="5">Leaf</tissue>
    </source>
</reference>
<gene>
    <name evidence="5" type="ORF">WN944_006820</name>
</gene>
<dbReference type="InterPro" id="IPR003653">
    <property type="entry name" value="Peptidase_C48_C"/>
</dbReference>
<comment type="caution">
    <text evidence="5">The sequence shown here is derived from an EMBL/GenBank/DDBJ whole genome shotgun (WGS) entry which is preliminary data.</text>
</comment>
<dbReference type="InterPro" id="IPR038765">
    <property type="entry name" value="Papain-like_cys_pep_sf"/>
</dbReference>
<proteinExistence type="inferred from homology"/>
<name>A0AAP0MPP0_9ROSI</name>
<protein>
    <recommendedName>
        <fullName evidence="4">Ubiquitin-like protease family profile domain-containing protein</fullName>
    </recommendedName>
</protein>
<organism evidence="5 6">
    <name type="scientific">Citrus x changshan-huyou</name>
    <dbReference type="NCBI Taxonomy" id="2935761"/>
    <lineage>
        <taxon>Eukaryota</taxon>
        <taxon>Viridiplantae</taxon>
        <taxon>Streptophyta</taxon>
        <taxon>Embryophyta</taxon>
        <taxon>Tracheophyta</taxon>
        <taxon>Spermatophyta</taxon>
        <taxon>Magnoliopsida</taxon>
        <taxon>eudicotyledons</taxon>
        <taxon>Gunneridae</taxon>
        <taxon>Pentapetalae</taxon>
        <taxon>rosids</taxon>
        <taxon>malvids</taxon>
        <taxon>Sapindales</taxon>
        <taxon>Rutaceae</taxon>
        <taxon>Aurantioideae</taxon>
        <taxon>Citrus</taxon>
    </lineage>
</organism>